<comment type="similarity">
    <text evidence="3">Belongs to the short-chain dehydrogenases/reductases (SDR) family.</text>
</comment>
<dbReference type="Proteomes" id="UP000824120">
    <property type="component" value="Chromosome 6"/>
</dbReference>
<evidence type="ECO:0000313" key="5">
    <source>
        <dbReference type="Proteomes" id="UP000824120"/>
    </source>
</evidence>
<dbReference type="PANTHER" id="PTHR42898">
    <property type="entry name" value="TROPINONE REDUCTASE"/>
    <property type="match status" value="1"/>
</dbReference>
<reference evidence="4 5" key="1">
    <citation type="submission" date="2020-09" db="EMBL/GenBank/DDBJ databases">
        <title>De no assembly of potato wild relative species, Solanum commersonii.</title>
        <authorList>
            <person name="Cho K."/>
        </authorList>
    </citation>
    <scope>NUCLEOTIDE SEQUENCE [LARGE SCALE GENOMIC DNA]</scope>
    <source>
        <strain evidence="4">LZ3.2</strain>
        <tissue evidence="4">Leaf</tissue>
    </source>
</reference>
<keyword evidence="5" id="KW-1185">Reference proteome</keyword>
<dbReference type="SUPFAM" id="SSF51735">
    <property type="entry name" value="NAD(P)-binding Rossmann-fold domains"/>
    <property type="match status" value="2"/>
</dbReference>
<sequence length="395" mass="42524">MVIHAVVEELAGLGAKVYTCSKTESELNEPMQDWADRDIQVKGSACDVTCRDQRVELMKKVSSEFDGKLNILINNVGTNIWKHSIDYNAEDYAHMMATNLESSFHFSQLAHPLLKSSGAGSIVFTASVAGLVHVSGTSIYGATKAGMIQLTRNLACEWGRDDIRVNAVAPCYTNTPLVKHLLKDKEFSDALISRIPLGRSGEVEEVSSLIAYLCLPGASYVTGQIIPVDGGFTINNVGTNIWKHSTDYNAEDYAHMMATNLESSFHFSQLAHPLLKSSGAGSIVFTASVAGLVHVSGTSIYGATKVQNALKVGNNIMSSVNSLVQKCSTDLNVLLKDKEFSDALISRIPPGRSGEVEEVSSLIAYLCLPGASYVTGQIIPVDGGFTVYGFQQPGY</sequence>
<dbReference type="FunFam" id="3.40.50.720:FF:000084">
    <property type="entry name" value="Short-chain dehydrogenase reductase"/>
    <property type="match status" value="1"/>
</dbReference>
<protein>
    <submittedName>
        <fullName evidence="4">Uncharacterized protein</fullName>
    </submittedName>
</protein>
<name>A0A9J5YTU7_SOLCO</name>
<dbReference type="InterPro" id="IPR002347">
    <property type="entry name" value="SDR_fam"/>
</dbReference>
<dbReference type="InterPro" id="IPR020904">
    <property type="entry name" value="Sc_DH/Rdtase_CS"/>
</dbReference>
<evidence type="ECO:0000313" key="4">
    <source>
        <dbReference type="EMBL" id="KAG5603245.1"/>
    </source>
</evidence>
<evidence type="ECO:0000256" key="1">
    <source>
        <dbReference type="ARBA" id="ARBA00022857"/>
    </source>
</evidence>
<dbReference type="PROSITE" id="PS00061">
    <property type="entry name" value="ADH_SHORT"/>
    <property type="match status" value="1"/>
</dbReference>
<dbReference type="PRINTS" id="PR00080">
    <property type="entry name" value="SDRFAMILY"/>
</dbReference>
<keyword evidence="2" id="KW-0560">Oxidoreductase</keyword>
<dbReference type="PRINTS" id="PR00081">
    <property type="entry name" value="GDHRDH"/>
</dbReference>
<dbReference type="InterPro" id="IPR045000">
    <property type="entry name" value="TR"/>
</dbReference>
<proteinExistence type="inferred from homology"/>
<accession>A0A9J5YTU7</accession>
<comment type="caution">
    <text evidence="4">The sequence shown here is derived from an EMBL/GenBank/DDBJ whole genome shotgun (WGS) entry which is preliminary data.</text>
</comment>
<dbReference type="GO" id="GO:0016616">
    <property type="term" value="F:oxidoreductase activity, acting on the CH-OH group of donors, NAD or NADP as acceptor"/>
    <property type="evidence" value="ECO:0007669"/>
    <property type="project" value="UniProtKB-ARBA"/>
</dbReference>
<dbReference type="EMBL" id="JACXVP010000006">
    <property type="protein sequence ID" value="KAG5603245.1"/>
    <property type="molecule type" value="Genomic_DNA"/>
</dbReference>
<dbReference type="Pfam" id="PF13561">
    <property type="entry name" value="adh_short_C2"/>
    <property type="match status" value="1"/>
</dbReference>
<dbReference type="AlphaFoldDB" id="A0A9J5YTU7"/>
<dbReference type="OrthoDB" id="417891at2759"/>
<organism evidence="4 5">
    <name type="scientific">Solanum commersonii</name>
    <name type="common">Commerson's wild potato</name>
    <name type="synonym">Commerson's nightshade</name>
    <dbReference type="NCBI Taxonomy" id="4109"/>
    <lineage>
        <taxon>Eukaryota</taxon>
        <taxon>Viridiplantae</taxon>
        <taxon>Streptophyta</taxon>
        <taxon>Embryophyta</taxon>
        <taxon>Tracheophyta</taxon>
        <taxon>Spermatophyta</taxon>
        <taxon>Magnoliopsida</taxon>
        <taxon>eudicotyledons</taxon>
        <taxon>Gunneridae</taxon>
        <taxon>Pentapetalae</taxon>
        <taxon>asterids</taxon>
        <taxon>lamiids</taxon>
        <taxon>Solanales</taxon>
        <taxon>Solanaceae</taxon>
        <taxon>Solanoideae</taxon>
        <taxon>Solaneae</taxon>
        <taxon>Solanum</taxon>
    </lineage>
</organism>
<dbReference type="InterPro" id="IPR036291">
    <property type="entry name" value="NAD(P)-bd_dom_sf"/>
</dbReference>
<dbReference type="CDD" id="cd05233">
    <property type="entry name" value="SDR_c"/>
    <property type="match status" value="1"/>
</dbReference>
<gene>
    <name evidence="4" type="ORF">H5410_034615</name>
</gene>
<dbReference type="PANTHER" id="PTHR42898:SF45">
    <property type="entry name" value="TROPINONE REDUCTASE-LIKE PROTEIN"/>
    <property type="match status" value="1"/>
</dbReference>
<evidence type="ECO:0000256" key="2">
    <source>
        <dbReference type="ARBA" id="ARBA00023002"/>
    </source>
</evidence>
<evidence type="ECO:0000256" key="3">
    <source>
        <dbReference type="RuleBase" id="RU000363"/>
    </source>
</evidence>
<dbReference type="Pfam" id="PF00106">
    <property type="entry name" value="adh_short"/>
    <property type="match status" value="1"/>
</dbReference>
<dbReference type="Gene3D" id="3.40.50.720">
    <property type="entry name" value="NAD(P)-binding Rossmann-like Domain"/>
    <property type="match status" value="2"/>
</dbReference>
<keyword evidence="1" id="KW-0521">NADP</keyword>